<keyword evidence="5" id="KW-1185">Reference proteome</keyword>
<name>A0A8X6HC52_TRICU</name>
<gene>
    <name evidence="4" type="primary">WD_0353</name>
    <name evidence="4" type="ORF">TNCT_198381</name>
</gene>
<feature type="region of interest" description="Disordered" evidence="2">
    <location>
        <begin position="303"/>
        <end position="324"/>
    </location>
</feature>
<comment type="caution">
    <text evidence="4">The sequence shown here is derived from an EMBL/GenBank/DDBJ whole genome shotgun (WGS) entry which is preliminary data.</text>
</comment>
<dbReference type="AlphaFoldDB" id="A0A8X6HC52"/>
<sequence>MNKNNVPYYVAGTLAALTLLASGVFAAAPYIGFLAPVAALSVGLPFIIGGAVFSVVTIALSYKAISENKTNSELKNKMKAQEQEISELKNQVQTQKQEISELKNEVKAQEQTISGQKTQLAEKKKIEEDKLKVAIADGTVQLAKGTVNSAVWFAKEAVNGVLYSGKYAYDNYVPSTESTKGTLSGIGGGLKNTYDASIASVRGALNSVGSSLYSRIYGTKVSSLAEQFKRYAEDGSELSMRELTRLDYLDLAVSSSEQKQRANSLDYLNIDNVPKQPDHLNVDAAKSYLMSLSEDQDVFYDAESGDEKGTEISSPESQPTKEENGQGWFAWSLGKVKSAMTEVVVIDADVTKPYFAKVTKALALTLIFRQRCAPSLTKDNPIQEK</sequence>
<proteinExistence type="predicted"/>
<evidence type="ECO:0000256" key="1">
    <source>
        <dbReference type="SAM" id="Coils"/>
    </source>
</evidence>
<evidence type="ECO:0000313" key="4">
    <source>
        <dbReference type="EMBL" id="GFR20849.1"/>
    </source>
</evidence>
<evidence type="ECO:0000256" key="3">
    <source>
        <dbReference type="SAM" id="Phobius"/>
    </source>
</evidence>
<accession>A0A8X6HC52</accession>
<keyword evidence="3" id="KW-1133">Transmembrane helix</keyword>
<dbReference type="OrthoDB" id="8339131at2759"/>
<keyword evidence="3" id="KW-0812">Transmembrane</keyword>
<reference evidence="4" key="1">
    <citation type="submission" date="2020-07" db="EMBL/GenBank/DDBJ databases">
        <title>Multicomponent nature underlies the extraordinary mechanical properties of spider dragline silk.</title>
        <authorList>
            <person name="Kono N."/>
            <person name="Nakamura H."/>
            <person name="Mori M."/>
            <person name="Yoshida Y."/>
            <person name="Ohtoshi R."/>
            <person name="Malay A.D."/>
            <person name="Moran D.A.P."/>
            <person name="Tomita M."/>
            <person name="Numata K."/>
            <person name="Arakawa K."/>
        </authorList>
    </citation>
    <scope>NUCLEOTIDE SEQUENCE</scope>
</reference>
<dbReference type="Proteomes" id="UP000887116">
    <property type="component" value="Unassembled WGS sequence"/>
</dbReference>
<evidence type="ECO:0000313" key="5">
    <source>
        <dbReference type="Proteomes" id="UP000887116"/>
    </source>
</evidence>
<dbReference type="EMBL" id="BMAO01027950">
    <property type="protein sequence ID" value="GFR20849.1"/>
    <property type="molecule type" value="Genomic_DNA"/>
</dbReference>
<feature type="transmembrane region" description="Helical" evidence="3">
    <location>
        <begin position="42"/>
        <end position="62"/>
    </location>
</feature>
<feature type="coiled-coil region" evidence="1">
    <location>
        <begin position="64"/>
        <end position="119"/>
    </location>
</feature>
<keyword evidence="3" id="KW-0472">Membrane</keyword>
<organism evidence="4 5">
    <name type="scientific">Trichonephila clavata</name>
    <name type="common">Joro spider</name>
    <name type="synonym">Nephila clavata</name>
    <dbReference type="NCBI Taxonomy" id="2740835"/>
    <lineage>
        <taxon>Eukaryota</taxon>
        <taxon>Metazoa</taxon>
        <taxon>Ecdysozoa</taxon>
        <taxon>Arthropoda</taxon>
        <taxon>Chelicerata</taxon>
        <taxon>Arachnida</taxon>
        <taxon>Araneae</taxon>
        <taxon>Araneomorphae</taxon>
        <taxon>Entelegynae</taxon>
        <taxon>Araneoidea</taxon>
        <taxon>Nephilidae</taxon>
        <taxon>Trichonephila</taxon>
    </lineage>
</organism>
<keyword evidence="1" id="KW-0175">Coiled coil</keyword>
<protein>
    <submittedName>
        <fullName evidence="4">Uncharacterized protein</fullName>
    </submittedName>
</protein>
<evidence type="ECO:0000256" key="2">
    <source>
        <dbReference type="SAM" id="MobiDB-lite"/>
    </source>
</evidence>